<sequence length="74" mass="8746">MPPIAMTPSYPNWRIPGNNMSKIPNNKAIDPRIWKKDAMSLLKACRDKAVFLYPFSFIDLNFRRQNRDNDNFPF</sequence>
<keyword evidence="2" id="KW-1185">Reference proteome</keyword>
<comment type="caution">
    <text evidence="1">The sequence shown here is derived from an EMBL/GenBank/DDBJ whole genome shotgun (WGS) entry which is preliminary data.</text>
</comment>
<dbReference type="Proteomes" id="UP000597444">
    <property type="component" value="Unassembled WGS sequence"/>
</dbReference>
<accession>A0A8J3IPQ1</accession>
<evidence type="ECO:0000313" key="2">
    <source>
        <dbReference type="Proteomes" id="UP000597444"/>
    </source>
</evidence>
<organism evidence="1 2">
    <name type="scientific">Reticulibacter mediterranei</name>
    <dbReference type="NCBI Taxonomy" id="2778369"/>
    <lineage>
        <taxon>Bacteria</taxon>
        <taxon>Bacillati</taxon>
        <taxon>Chloroflexota</taxon>
        <taxon>Ktedonobacteria</taxon>
        <taxon>Ktedonobacterales</taxon>
        <taxon>Reticulibacteraceae</taxon>
        <taxon>Reticulibacter</taxon>
    </lineage>
</organism>
<name>A0A8J3IPQ1_9CHLR</name>
<dbReference type="EMBL" id="BNJK01000002">
    <property type="protein sequence ID" value="GHO98471.1"/>
    <property type="molecule type" value="Genomic_DNA"/>
</dbReference>
<reference evidence="1" key="1">
    <citation type="submission" date="2020-10" db="EMBL/GenBank/DDBJ databases">
        <title>Taxonomic study of unclassified bacteria belonging to the class Ktedonobacteria.</title>
        <authorList>
            <person name="Yabe S."/>
            <person name="Wang C.M."/>
            <person name="Zheng Y."/>
            <person name="Sakai Y."/>
            <person name="Cavaletti L."/>
            <person name="Monciardini P."/>
            <person name="Donadio S."/>
        </authorList>
    </citation>
    <scope>NUCLEOTIDE SEQUENCE</scope>
    <source>
        <strain evidence="1">ID150040</strain>
    </source>
</reference>
<gene>
    <name evidence="1" type="ORF">KSF_085190</name>
</gene>
<protein>
    <submittedName>
        <fullName evidence="1">Uncharacterized protein</fullName>
    </submittedName>
</protein>
<evidence type="ECO:0000313" key="1">
    <source>
        <dbReference type="EMBL" id="GHO98471.1"/>
    </source>
</evidence>
<proteinExistence type="predicted"/>
<dbReference type="AlphaFoldDB" id="A0A8J3IPQ1"/>